<dbReference type="Proteomes" id="UP001216579">
    <property type="component" value="Unassembled WGS sequence"/>
</dbReference>
<accession>A0ABT5ZIJ5</accession>
<comment type="caution">
    <text evidence="1">The sequence shown here is derived from an EMBL/GenBank/DDBJ whole genome shotgun (WGS) entry which is preliminary data.</text>
</comment>
<protein>
    <recommendedName>
        <fullName evidence="3">DUF397 domain-containing protein</fullName>
    </recommendedName>
</protein>
<evidence type="ECO:0008006" key="3">
    <source>
        <dbReference type="Google" id="ProtNLM"/>
    </source>
</evidence>
<organism evidence="1 2">
    <name type="scientific">Streptomyces silvisoli</name>
    <dbReference type="NCBI Taxonomy" id="3034235"/>
    <lineage>
        <taxon>Bacteria</taxon>
        <taxon>Bacillati</taxon>
        <taxon>Actinomycetota</taxon>
        <taxon>Actinomycetes</taxon>
        <taxon>Kitasatosporales</taxon>
        <taxon>Streptomycetaceae</taxon>
        <taxon>Streptomyces</taxon>
    </lineage>
</organism>
<sequence length="41" mass="4208">MGCGRHEGSGTLPSTALADFRADANSYGEAEVLGLARGRGR</sequence>
<evidence type="ECO:0000313" key="2">
    <source>
        <dbReference type="Proteomes" id="UP001216579"/>
    </source>
</evidence>
<evidence type="ECO:0000313" key="1">
    <source>
        <dbReference type="EMBL" id="MDF3289649.1"/>
    </source>
</evidence>
<reference evidence="1 2" key="1">
    <citation type="submission" date="2023-03" db="EMBL/GenBank/DDBJ databases">
        <title>Draft genome sequence of Streptomyces sp. RB6PN23 isolated from peat swamp forest in Thailand.</title>
        <authorList>
            <person name="Klaysubun C."/>
            <person name="Duangmal K."/>
        </authorList>
    </citation>
    <scope>NUCLEOTIDE SEQUENCE [LARGE SCALE GENOMIC DNA]</scope>
    <source>
        <strain evidence="1 2">RB6PN23</strain>
    </source>
</reference>
<name>A0ABT5ZIJ5_9ACTN</name>
<dbReference type="RefSeq" id="WP_276093175.1">
    <property type="nucleotide sequence ID" value="NZ_JARJBC010000005.1"/>
</dbReference>
<dbReference type="EMBL" id="JARJBC010000005">
    <property type="protein sequence ID" value="MDF3289649.1"/>
    <property type="molecule type" value="Genomic_DNA"/>
</dbReference>
<keyword evidence="2" id="KW-1185">Reference proteome</keyword>
<gene>
    <name evidence="1" type="ORF">P3G67_10440</name>
</gene>
<proteinExistence type="predicted"/>